<sequence length="129" mass="14707">MNLGDQDKSWAPKKVCVQCLNDLHFWLKGKKTALRFGIPMTWRELKFPLRIVIFIPAMSVFLRPFIPTHNCKNQNLIPYPDNIQSAIPPVSHGPNVSEPMPPNELSVIPSESSGSDHPHLRLQYRIQAL</sequence>
<keyword evidence="3" id="KW-1185">Reference proteome</keyword>
<accession>A0A8X6P5V1</accession>
<dbReference type="OrthoDB" id="7890494at2759"/>
<name>A0A8X6P5V1_NEPPI</name>
<reference evidence="2" key="1">
    <citation type="submission" date="2020-08" db="EMBL/GenBank/DDBJ databases">
        <title>Multicomponent nature underlies the extraordinary mechanical properties of spider dragline silk.</title>
        <authorList>
            <person name="Kono N."/>
            <person name="Nakamura H."/>
            <person name="Mori M."/>
            <person name="Yoshida Y."/>
            <person name="Ohtoshi R."/>
            <person name="Malay A.D."/>
            <person name="Moran D.A.P."/>
            <person name="Tomita M."/>
            <person name="Numata K."/>
            <person name="Arakawa K."/>
        </authorList>
    </citation>
    <scope>NUCLEOTIDE SEQUENCE</scope>
</reference>
<dbReference type="EMBL" id="BMAW01017123">
    <property type="protein sequence ID" value="GFT52197.1"/>
    <property type="molecule type" value="Genomic_DNA"/>
</dbReference>
<evidence type="ECO:0000313" key="2">
    <source>
        <dbReference type="EMBL" id="GFT52197.1"/>
    </source>
</evidence>
<dbReference type="Proteomes" id="UP000887013">
    <property type="component" value="Unassembled WGS sequence"/>
</dbReference>
<feature type="region of interest" description="Disordered" evidence="1">
    <location>
        <begin position="88"/>
        <end position="117"/>
    </location>
</feature>
<evidence type="ECO:0000256" key="1">
    <source>
        <dbReference type="SAM" id="MobiDB-lite"/>
    </source>
</evidence>
<proteinExistence type="predicted"/>
<evidence type="ECO:0000313" key="3">
    <source>
        <dbReference type="Proteomes" id="UP000887013"/>
    </source>
</evidence>
<protein>
    <submittedName>
        <fullName evidence="2">Uncharacterized protein</fullName>
    </submittedName>
</protein>
<dbReference type="AlphaFoldDB" id="A0A8X6P5V1"/>
<organism evidence="2 3">
    <name type="scientific">Nephila pilipes</name>
    <name type="common">Giant wood spider</name>
    <name type="synonym">Nephila maculata</name>
    <dbReference type="NCBI Taxonomy" id="299642"/>
    <lineage>
        <taxon>Eukaryota</taxon>
        <taxon>Metazoa</taxon>
        <taxon>Ecdysozoa</taxon>
        <taxon>Arthropoda</taxon>
        <taxon>Chelicerata</taxon>
        <taxon>Arachnida</taxon>
        <taxon>Araneae</taxon>
        <taxon>Araneomorphae</taxon>
        <taxon>Entelegynae</taxon>
        <taxon>Araneoidea</taxon>
        <taxon>Nephilidae</taxon>
        <taxon>Nephila</taxon>
    </lineage>
</organism>
<comment type="caution">
    <text evidence="2">The sequence shown here is derived from an EMBL/GenBank/DDBJ whole genome shotgun (WGS) entry which is preliminary data.</text>
</comment>
<gene>
    <name evidence="2" type="primary">B7P43_G16760</name>
    <name evidence="2" type="ORF">NPIL_22971</name>
</gene>